<feature type="repeat" description="ARM" evidence="6">
    <location>
        <begin position="204"/>
        <end position="233"/>
    </location>
</feature>
<keyword evidence="9" id="KW-1185">Reference proteome</keyword>
<evidence type="ECO:0000313" key="9">
    <source>
        <dbReference type="Proteomes" id="UP000011713"/>
    </source>
</evidence>
<evidence type="ECO:0000256" key="4">
    <source>
        <dbReference type="ARBA" id="ARBA00022927"/>
    </source>
</evidence>
<evidence type="ECO:0000256" key="1">
    <source>
        <dbReference type="ARBA" id="ARBA00010394"/>
    </source>
</evidence>
<evidence type="ECO:0000256" key="7">
    <source>
        <dbReference type="SAM" id="MobiDB-lite"/>
    </source>
</evidence>
<dbReference type="OMA" id="QMRNMAN"/>
<dbReference type="GO" id="GO:0061608">
    <property type="term" value="F:nuclear import signal receptor activity"/>
    <property type="evidence" value="ECO:0007669"/>
    <property type="project" value="InterPro"/>
</dbReference>
<dbReference type="InterPro" id="IPR024931">
    <property type="entry name" value="Importin_alpha"/>
</dbReference>
<dbReference type="PANTHER" id="PTHR23316">
    <property type="entry name" value="IMPORTIN ALPHA"/>
    <property type="match status" value="1"/>
</dbReference>
<feature type="compositionally biased region" description="Basic and acidic residues" evidence="7">
    <location>
        <begin position="9"/>
        <end position="18"/>
    </location>
</feature>
<dbReference type="Proteomes" id="UP000011713">
    <property type="component" value="Unassembled WGS sequence"/>
</dbReference>
<dbReference type="InParanoid" id="M4BS63"/>
<dbReference type="Gene3D" id="1.25.10.10">
    <property type="entry name" value="Leucine-rich Repeat Variant"/>
    <property type="match status" value="1"/>
</dbReference>
<dbReference type="InterPro" id="IPR016024">
    <property type="entry name" value="ARM-type_fold"/>
</dbReference>
<feature type="region of interest" description="Disordered" evidence="7">
    <location>
        <begin position="541"/>
        <end position="565"/>
    </location>
</feature>
<keyword evidence="2 5" id="KW-0813">Transport</keyword>
<dbReference type="SMART" id="SM00185">
    <property type="entry name" value="ARM"/>
    <property type="match status" value="8"/>
</dbReference>
<dbReference type="HOGENOM" id="CLU_487834_0_0_1"/>
<dbReference type="VEuPathDB" id="FungiDB:HpaG809254"/>
<organism evidence="8 9">
    <name type="scientific">Hyaloperonospora arabidopsidis (strain Emoy2)</name>
    <name type="common">Downy mildew agent</name>
    <name type="synonym">Peronospora arabidopsidis</name>
    <dbReference type="NCBI Taxonomy" id="559515"/>
    <lineage>
        <taxon>Eukaryota</taxon>
        <taxon>Sar</taxon>
        <taxon>Stramenopiles</taxon>
        <taxon>Oomycota</taxon>
        <taxon>Peronosporomycetes</taxon>
        <taxon>Peronosporales</taxon>
        <taxon>Peronosporaceae</taxon>
        <taxon>Hyaloperonospora</taxon>
    </lineage>
</organism>
<reference evidence="8" key="2">
    <citation type="submission" date="2015-06" db="UniProtKB">
        <authorList>
            <consortium name="EnsemblProtists"/>
        </authorList>
    </citation>
    <scope>IDENTIFICATION</scope>
    <source>
        <strain evidence="8">Emoy2</strain>
    </source>
</reference>
<evidence type="ECO:0000256" key="3">
    <source>
        <dbReference type="ARBA" id="ARBA00022737"/>
    </source>
</evidence>
<dbReference type="SUPFAM" id="SSF48371">
    <property type="entry name" value="ARM repeat"/>
    <property type="match status" value="1"/>
</dbReference>
<dbReference type="AlphaFoldDB" id="M4BS63"/>
<reference evidence="9" key="1">
    <citation type="journal article" date="2010" name="Science">
        <title>Signatures of adaptation to obligate biotrophy in the Hyaloperonospora arabidopsidis genome.</title>
        <authorList>
            <person name="Baxter L."/>
            <person name="Tripathy S."/>
            <person name="Ishaque N."/>
            <person name="Boot N."/>
            <person name="Cabral A."/>
            <person name="Kemen E."/>
            <person name="Thines M."/>
            <person name="Ah-Fong A."/>
            <person name="Anderson R."/>
            <person name="Badejoko W."/>
            <person name="Bittner-Eddy P."/>
            <person name="Boore J.L."/>
            <person name="Chibucos M.C."/>
            <person name="Coates M."/>
            <person name="Dehal P."/>
            <person name="Delehaunty K."/>
            <person name="Dong S."/>
            <person name="Downton P."/>
            <person name="Dumas B."/>
            <person name="Fabro G."/>
            <person name="Fronick C."/>
            <person name="Fuerstenberg S.I."/>
            <person name="Fulton L."/>
            <person name="Gaulin E."/>
            <person name="Govers F."/>
            <person name="Hughes L."/>
            <person name="Humphray S."/>
            <person name="Jiang R.H."/>
            <person name="Judelson H."/>
            <person name="Kamoun S."/>
            <person name="Kyung K."/>
            <person name="Meijer H."/>
            <person name="Minx P."/>
            <person name="Morris P."/>
            <person name="Nelson J."/>
            <person name="Phuntumart V."/>
            <person name="Qutob D."/>
            <person name="Rehmany A."/>
            <person name="Rougon-Cardoso A."/>
            <person name="Ryden P."/>
            <person name="Torto-Alalibo T."/>
            <person name="Studholme D."/>
            <person name="Wang Y."/>
            <person name="Win J."/>
            <person name="Wood J."/>
            <person name="Clifton S.W."/>
            <person name="Rogers J."/>
            <person name="Van den Ackerveken G."/>
            <person name="Jones J.D."/>
            <person name="McDowell J.M."/>
            <person name="Beynon J."/>
            <person name="Tyler B.M."/>
        </authorList>
    </citation>
    <scope>NUCLEOTIDE SEQUENCE [LARGE SCALE GENOMIC DNA]</scope>
    <source>
        <strain evidence="9">Emoy2</strain>
    </source>
</reference>
<keyword evidence="3" id="KW-0677">Repeat</keyword>
<dbReference type="EMBL" id="JH598687">
    <property type="status" value="NOT_ANNOTATED_CDS"/>
    <property type="molecule type" value="Genomic_DNA"/>
</dbReference>
<sequence>MPPRRSLKKHDAAAESHTLKTRRQRTTTQVRKDKRHTTVQIKRRHLVSTSCQPALSGRSIAELIGCLGDANNASTVTLEERFEALREIRGLLAITQEKKDGEHDIIEQLIESGIVPVLVSLLNSAAPLLSATRLDAEVYQEVLWCLSNIASGSYDHTKLVLPAVPRLVQFLESSNQSLAGHAAWTIGNIAADCNEFRQHLIANGVVDPLVKQLSNFKEQEVAKTSAWALSNLARGFETLARPFVEAGIVSVLVKGLAPPRSSASFSDEVVVEVAWLLSFLTAREEEYLRLMLDSGLVEFLLPDFSTSDEALLTPILRVFGNVCCGSLDHHTDVWQLPYVHRLLTAESVAFLPKLCGFLQRAGAQQTTLAVEAAWVVSNLAATEAAIVDQLMQAQVLPLLGRQFKEGSYDVRREVAFALTNIALTSAAHLEDVLALDVVKGFLHLLAVADVAVVGTSLRFIENVLRVAPQGVSLLELHEGIDALETVQFECGEEHLSQWAAALVNEFYGENYGVHSPPNADTEFAGFGESSEEPMQLSFDVSQQASAPGTGGRGRGAHMTTPAWKK</sequence>
<evidence type="ECO:0000256" key="2">
    <source>
        <dbReference type="ARBA" id="ARBA00022448"/>
    </source>
</evidence>
<dbReference type="STRING" id="559515.M4BS63"/>
<name>M4BS63_HYAAE</name>
<proteinExistence type="inferred from homology"/>
<dbReference type="InterPro" id="IPR011989">
    <property type="entry name" value="ARM-like"/>
</dbReference>
<dbReference type="Pfam" id="PF00514">
    <property type="entry name" value="Arm"/>
    <property type="match status" value="2"/>
</dbReference>
<dbReference type="PIRSF" id="PIRSF005673">
    <property type="entry name" value="Importin_alpha"/>
    <property type="match status" value="1"/>
</dbReference>
<evidence type="ECO:0000256" key="6">
    <source>
        <dbReference type="PROSITE-ProRule" id="PRU00259"/>
    </source>
</evidence>
<evidence type="ECO:0000313" key="8">
    <source>
        <dbReference type="EnsemblProtists" id="HpaP809254"/>
    </source>
</evidence>
<dbReference type="GO" id="GO:0005737">
    <property type="term" value="C:cytoplasm"/>
    <property type="evidence" value="ECO:0007669"/>
    <property type="project" value="InterPro"/>
</dbReference>
<dbReference type="PROSITE" id="PS50176">
    <property type="entry name" value="ARM_REPEAT"/>
    <property type="match status" value="1"/>
</dbReference>
<feature type="region of interest" description="Disordered" evidence="7">
    <location>
        <begin position="1"/>
        <end position="32"/>
    </location>
</feature>
<dbReference type="GO" id="GO:0006606">
    <property type="term" value="P:protein import into nucleus"/>
    <property type="evidence" value="ECO:0007669"/>
    <property type="project" value="InterPro"/>
</dbReference>
<protein>
    <recommendedName>
        <fullName evidence="5">Importin subunit alpha</fullName>
    </recommendedName>
</protein>
<evidence type="ECO:0000256" key="5">
    <source>
        <dbReference type="PIRNR" id="PIRNR005673"/>
    </source>
</evidence>
<dbReference type="EnsemblProtists" id="HpaT809254">
    <property type="protein sequence ID" value="HpaP809254"/>
    <property type="gene ID" value="HpaG809254"/>
</dbReference>
<comment type="similarity">
    <text evidence="1 5">Belongs to the importin alpha family.</text>
</comment>
<dbReference type="InterPro" id="IPR000225">
    <property type="entry name" value="Armadillo"/>
</dbReference>
<keyword evidence="4 5" id="KW-0653">Protein transport</keyword>
<dbReference type="eggNOG" id="KOG0166">
    <property type="taxonomic scope" value="Eukaryota"/>
</dbReference>
<accession>M4BS63</accession>